<evidence type="ECO:0000256" key="7">
    <source>
        <dbReference type="ARBA" id="ARBA00022741"/>
    </source>
</evidence>
<keyword evidence="18" id="KW-0479">Metal-binding</keyword>
<evidence type="ECO:0000256" key="9">
    <source>
        <dbReference type="ARBA" id="ARBA00022840"/>
    </source>
</evidence>
<feature type="transmembrane region" description="Helical" evidence="19">
    <location>
        <begin position="21"/>
        <end position="48"/>
    </location>
</feature>
<proteinExistence type="inferred from homology"/>
<dbReference type="PANTHER" id="PTHR34299">
    <property type="entry name" value="DIACYLGLYCEROL KINASE"/>
    <property type="match status" value="1"/>
</dbReference>
<comment type="caution">
    <text evidence="20">The sequence shown here is derived from an EMBL/GenBank/DDBJ whole genome shotgun (WGS) entry which is preliminary data.</text>
</comment>
<dbReference type="PATRIC" id="fig|1229276.3.peg.4"/>
<feature type="transmembrane region" description="Helical" evidence="19">
    <location>
        <begin position="97"/>
        <end position="118"/>
    </location>
</feature>
<protein>
    <submittedName>
        <fullName evidence="20">Diacylglycerol kinase</fullName>
    </submittedName>
</protein>
<keyword evidence="7 17" id="KW-0547">Nucleotide-binding</keyword>
<evidence type="ECO:0000256" key="4">
    <source>
        <dbReference type="ARBA" id="ARBA00022516"/>
    </source>
</evidence>
<dbReference type="STRING" id="1229276.DI53_0003"/>
<accession>A0A0B8TCT0</accession>
<dbReference type="InterPro" id="IPR036945">
    <property type="entry name" value="DAGK_sf"/>
</dbReference>
<feature type="binding site" evidence="18">
    <location>
        <position position="77"/>
    </location>
    <ligand>
        <name>a divalent metal cation</name>
        <dbReference type="ChEBI" id="CHEBI:60240"/>
    </ligand>
</feature>
<gene>
    <name evidence="20" type="ORF">DI53_0003</name>
</gene>
<keyword evidence="8 20" id="KW-0418">Kinase</keyword>
<feature type="binding site" evidence="17">
    <location>
        <position position="29"/>
    </location>
    <ligand>
        <name>ATP</name>
        <dbReference type="ChEBI" id="CHEBI:30616"/>
    </ligand>
</feature>
<feature type="binding site" evidence="17">
    <location>
        <begin position="95"/>
        <end position="96"/>
    </location>
    <ligand>
        <name>ATP</name>
        <dbReference type="ChEBI" id="CHEBI:30616"/>
    </ligand>
</feature>
<dbReference type="InterPro" id="IPR033717">
    <property type="entry name" value="UDPK"/>
</dbReference>
<keyword evidence="4" id="KW-0444">Lipid biosynthesis</keyword>
<dbReference type="PANTHER" id="PTHR34299:SF1">
    <property type="entry name" value="DIACYLGLYCEROL KINASE"/>
    <property type="match status" value="1"/>
</dbReference>
<keyword evidence="9 17" id="KW-0067">ATP-binding</keyword>
<feature type="transmembrane region" description="Helical" evidence="19">
    <location>
        <begin position="54"/>
        <end position="76"/>
    </location>
</feature>
<evidence type="ECO:0000313" key="21">
    <source>
        <dbReference type="Proteomes" id="UP000031802"/>
    </source>
</evidence>
<keyword evidence="14" id="KW-1208">Phospholipid metabolism</keyword>
<evidence type="ECO:0000256" key="19">
    <source>
        <dbReference type="SAM" id="Phobius"/>
    </source>
</evidence>
<dbReference type="GO" id="GO:0005524">
    <property type="term" value="F:ATP binding"/>
    <property type="evidence" value="ECO:0007669"/>
    <property type="project" value="UniProtKB-KW"/>
</dbReference>
<dbReference type="InterPro" id="IPR000829">
    <property type="entry name" value="DAGK"/>
</dbReference>
<dbReference type="RefSeq" id="WP_037494059.1">
    <property type="nucleotide sequence ID" value="NZ_JJMU01000001.1"/>
</dbReference>
<sequence length="122" mass="13289">MKQQKTKLESRIASFKFAIQGLVVAFNGELNLRIHCIAALLVIGAAIYFDLPPIEWIALCFAIALVIISELINTALEYLSDVVSPQQNPQIKKVKDIAAGAVLFASLLAITVGLLIFLPKII</sequence>
<feature type="active site" description="Proton acceptor" evidence="15">
    <location>
        <position position="70"/>
    </location>
</feature>
<keyword evidence="13" id="KW-0594">Phospholipid biosynthesis</keyword>
<name>A0A0B8TCT0_9SPHI</name>
<feature type="binding site" evidence="17">
    <location>
        <position position="77"/>
    </location>
    <ligand>
        <name>ATP</name>
        <dbReference type="ChEBI" id="CHEBI:30616"/>
    </ligand>
</feature>
<evidence type="ECO:0000256" key="14">
    <source>
        <dbReference type="ARBA" id="ARBA00023264"/>
    </source>
</evidence>
<keyword evidence="18" id="KW-0460">Magnesium</keyword>
<dbReference type="CDD" id="cd14265">
    <property type="entry name" value="UDPK_IM_like"/>
    <property type="match status" value="1"/>
</dbReference>
<keyword evidence="12 19" id="KW-0472">Membrane</keyword>
<evidence type="ECO:0000256" key="18">
    <source>
        <dbReference type="PIRSR" id="PIRSR600829-4"/>
    </source>
</evidence>
<reference evidence="21" key="1">
    <citation type="submission" date="2014-04" db="EMBL/GenBank/DDBJ databases">
        <title>Whole-Genome optical mapping and complete genome sequence of Sphingobacterium deserti sp. nov., a new spaces isolated from desert in the west of China.</title>
        <authorList>
            <person name="Teng C."/>
            <person name="Zhou Z."/>
            <person name="Li X."/>
            <person name="Chen M."/>
            <person name="Lin M."/>
            <person name="Wang L."/>
            <person name="Su S."/>
            <person name="Zhang C."/>
            <person name="Zhang W."/>
        </authorList>
    </citation>
    <scope>NUCLEOTIDE SEQUENCE [LARGE SCALE GENOMIC DNA]</scope>
    <source>
        <strain evidence="21">ACCC05744</strain>
    </source>
</reference>
<evidence type="ECO:0000256" key="6">
    <source>
        <dbReference type="ARBA" id="ARBA00022692"/>
    </source>
</evidence>
<evidence type="ECO:0000256" key="8">
    <source>
        <dbReference type="ARBA" id="ARBA00022777"/>
    </source>
</evidence>
<feature type="binding site" evidence="16">
    <location>
        <position position="70"/>
    </location>
    <ligand>
        <name>substrate</name>
    </ligand>
</feature>
<dbReference type="Pfam" id="PF01219">
    <property type="entry name" value="DAGK_prokar"/>
    <property type="match status" value="1"/>
</dbReference>
<evidence type="ECO:0000256" key="17">
    <source>
        <dbReference type="PIRSR" id="PIRSR600829-3"/>
    </source>
</evidence>
<feature type="binding site" evidence="18">
    <location>
        <position position="29"/>
    </location>
    <ligand>
        <name>a divalent metal cation</name>
        <dbReference type="ChEBI" id="CHEBI:60240"/>
    </ligand>
</feature>
<dbReference type="GO" id="GO:0005886">
    <property type="term" value="C:plasma membrane"/>
    <property type="evidence" value="ECO:0007669"/>
    <property type="project" value="UniProtKB-SubCell"/>
</dbReference>
<organism evidence="20 21">
    <name type="scientific">Sphingobacterium deserti</name>
    <dbReference type="NCBI Taxonomy" id="1229276"/>
    <lineage>
        <taxon>Bacteria</taxon>
        <taxon>Pseudomonadati</taxon>
        <taxon>Bacteroidota</taxon>
        <taxon>Sphingobacteriia</taxon>
        <taxon>Sphingobacteriales</taxon>
        <taxon>Sphingobacteriaceae</taxon>
        <taxon>Sphingobacterium</taxon>
    </lineage>
</organism>
<keyword evidence="21" id="KW-1185">Reference proteome</keyword>
<evidence type="ECO:0000256" key="5">
    <source>
        <dbReference type="ARBA" id="ARBA00022679"/>
    </source>
</evidence>
<dbReference type="GO" id="GO:0008654">
    <property type="term" value="P:phospholipid biosynthetic process"/>
    <property type="evidence" value="ECO:0007669"/>
    <property type="project" value="UniProtKB-KW"/>
</dbReference>
<evidence type="ECO:0000256" key="10">
    <source>
        <dbReference type="ARBA" id="ARBA00022989"/>
    </source>
</evidence>
<reference evidence="20 21" key="2">
    <citation type="journal article" date="2015" name="PLoS ONE">
        <title>Whole-Genome Optical Mapping and Finished Genome Sequence of Sphingobacterium deserti sp. nov., a New Species Isolated from the Western Desert of China.</title>
        <authorList>
            <person name="Teng C."/>
            <person name="Zhou Z."/>
            <person name="Molnar I."/>
            <person name="Li X."/>
            <person name="Tang R."/>
            <person name="Chen M."/>
            <person name="Wang L."/>
            <person name="Su S."/>
            <person name="Zhang W."/>
            <person name="Lin M."/>
        </authorList>
    </citation>
    <scope>NUCLEOTIDE SEQUENCE [LARGE SCALE GENOMIC DNA]</scope>
    <source>
        <strain evidence="21">ACCC05744</strain>
    </source>
</reference>
<dbReference type="GO" id="GO:0016301">
    <property type="term" value="F:kinase activity"/>
    <property type="evidence" value="ECO:0007669"/>
    <property type="project" value="UniProtKB-KW"/>
</dbReference>
<evidence type="ECO:0000256" key="12">
    <source>
        <dbReference type="ARBA" id="ARBA00023136"/>
    </source>
</evidence>
<keyword evidence="10 19" id="KW-1133">Transmembrane helix</keyword>
<keyword evidence="5" id="KW-0808">Transferase</keyword>
<evidence type="ECO:0000256" key="13">
    <source>
        <dbReference type="ARBA" id="ARBA00023209"/>
    </source>
</evidence>
<evidence type="ECO:0000313" key="20">
    <source>
        <dbReference type="EMBL" id="KGE16170.1"/>
    </source>
</evidence>
<evidence type="ECO:0000256" key="1">
    <source>
        <dbReference type="ARBA" id="ARBA00004651"/>
    </source>
</evidence>
<keyword evidence="11" id="KW-0443">Lipid metabolism</keyword>
<evidence type="ECO:0000256" key="11">
    <source>
        <dbReference type="ARBA" id="ARBA00023098"/>
    </source>
</evidence>
<dbReference type="OrthoDB" id="1493837at2"/>
<dbReference type="AlphaFoldDB" id="A0A0B8TCT0"/>
<dbReference type="Gene3D" id="1.10.287.3610">
    <property type="match status" value="1"/>
</dbReference>
<evidence type="ECO:0000256" key="2">
    <source>
        <dbReference type="ARBA" id="ARBA00005967"/>
    </source>
</evidence>
<dbReference type="GO" id="GO:0046872">
    <property type="term" value="F:metal ion binding"/>
    <property type="evidence" value="ECO:0007669"/>
    <property type="project" value="UniProtKB-KW"/>
</dbReference>
<comment type="similarity">
    <text evidence="2">Belongs to the bacterial diacylglycerol kinase family.</text>
</comment>
<evidence type="ECO:0000256" key="15">
    <source>
        <dbReference type="PIRSR" id="PIRSR600829-1"/>
    </source>
</evidence>
<evidence type="ECO:0000256" key="3">
    <source>
        <dbReference type="ARBA" id="ARBA00022475"/>
    </source>
</evidence>
<evidence type="ECO:0000256" key="16">
    <source>
        <dbReference type="PIRSR" id="PIRSR600829-2"/>
    </source>
</evidence>
<dbReference type="Proteomes" id="UP000031802">
    <property type="component" value="Unassembled WGS sequence"/>
</dbReference>
<comment type="cofactor">
    <cofactor evidence="18">
        <name>Mg(2+)</name>
        <dbReference type="ChEBI" id="CHEBI:18420"/>
    </cofactor>
    <text evidence="18">Mn(2+), Zn(2+), Cd(2+) and Co(2+) support activity to lesser extents.</text>
</comment>
<keyword evidence="6 19" id="KW-0812">Transmembrane</keyword>
<keyword evidence="3" id="KW-1003">Cell membrane</keyword>
<comment type="subcellular location">
    <subcellularLocation>
        <location evidence="1">Cell membrane</location>
        <topology evidence="1">Multi-pass membrane protein</topology>
    </subcellularLocation>
</comment>
<dbReference type="eggNOG" id="COG0818">
    <property type="taxonomic scope" value="Bacteria"/>
</dbReference>
<dbReference type="EMBL" id="JJMU01000001">
    <property type="protein sequence ID" value="KGE16170.1"/>
    <property type="molecule type" value="Genomic_DNA"/>
</dbReference>